<feature type="compositionally biased region" description="Polar residues" evidence="2">
    <location>
        <begin position="908"/>
        <end position="918"/>
    </location>
</feature>
<keyword evidence="1" id="KW-0040">ANK repeat</keyword>
<proteinExistence type="predicted"/>
<feature type="domain" description="Protein kinase" evidence="3">
    <location>
        <begin position="240"/>
        <end position="500"/>
    </location>
</feature>
<dbReference type="Pfam" id="PF07714">
    <property type="entry name" value="PK_Tyr_Ser-Thr"/>
    <property type="match status" value="1"/>
</dbReference>
<keyword evidence="5" id="KW-1185">Reference proteome</keyword>
<feature type="repeat" description="ANK" evidence="1">
    <location>
        <begin position="52"/>
        <end position="84"/>
    </location>
</feature>
<evidence type="ECO:0000313" key="4">
    <source>
        <dbReference type="EMBL" id="KAJ4929752.1"/>
    </source>
</evidence>
<feature type="compositionally biased region" description="Polar residues" evidence="2">
    <location>
        <begin position="835"/>
        <end position="844"/>
    </location>
</feature>
<evidence type="ECO:0000259" key="3">
    <source>
        <dbReference type="PROSITE" id="PS50011"/>
    </source>
</evidence>
<accession>A0AAD6ASC5</accession>
<dbReference type="GO" id="GO:0043063">
    <property type="term" value="P:intercellular bridge organization"/>
    <property type="evidence" value="ECO:0007669"/>
    <property type="project" value="InterPro"/>
</dbReference>
<feature type="compositionally biased region" description="Basic and acidic residues" evidence="2">
    <location>
        <begin position="794"/>
        <end position="805"/>
    </location>
</feature>
<feature type="compositionally biased region" description="Acidic residues" evidence="2">
    <location>
        <begin position="938"/>
        <end position="956"/>
    </location>
</feature>
<dbReference type="PROSITE" id="PS50011">
    <property type="entry name" value="PROTEIN_KINASE_DOM"/>
    <property type="match status" value="1"/>
</dbReference>
<evidence type="ECO:0000256" key="2">
    <source>
        <dbReference type="SAM" id="MobiDB-lite"/>
    </source>
</evidence>
<dbReference type="GO" id="GO:0005524">
    <property type="term" value="F:ATP binding"/>
    <property type="evidence" value="ECO:0007669"/>
    <property type="project" value="InterPro"/>
</dbReference>
<dbReference type="GO" id="GO:0000776">
    <property type="term" value="C:kinetochore"/>
    <property type="evidence" value="ECO:0007669"/>
    <property type="project" value="TreeGrafter"/>
</dbReference>
<gene>
    <name evidence="4" type="ORF">JOQ06_018773</name>
</gene>
<dbReference type="InterPro" id="IPR011009">
    <property type="entry name" value="Kinase-like_dom_sf"/>
</dbReference>
<dbReference type="EMBL" id="JAPTMU010000016">
    <property type="protein sequence ID" value="KAJ4929752.1"/>
    <property type="molecule type" value="Genomic_DNA"/>
</dbReference>
<organism evidence="4 5">
    <name type="scientific">Pogonophryne albipinna</name>
    <dbReference type="NCBI Taxonomy" id="1090488"/>
    <lineage>
        <taxon>Eukaryota</taxon>
        <taxon>Metazoa</taxon>
        <taxon>Chordata</taxon>
        <taxon>Craniata</taxon>
        <taxon>Vertebrata</taxon>
        <taxon>Euteleostomi</taxon>
        <taxon>Actinopterygii</taxon>
        <taxon>Neopterygii</taxon>
        <taxon>Teleostei</taxon>
        <taxon>Neoteleostei</taxon>
        <taxon>Acanthomorphata</taxon>
        <taxon>Eupercaria</taxon>
        <taxon>Perciformes</taxon>
        <taxon>Notothenioidei</taxon>
        <taxon>Pogonophryne</taxon>
    </lineage>
</organism>
<dbReference type="SMART" id="SM00248">
    <property type="entry name" value="ANK"/>
    <property type="match status" value="3"/>
</dbReference>
<dbReference type="AlphaFoldDB" id="A0AAD6ASC5"/>
<dbReference type="SUPFAM" id="SSF56112">
    <property type="entry name" value="Protein kinase-like (PK-like)"/>
    <property type="match status" value="1"/>
</dbReference>
<dbReference type="InterPro" id="IPR036770">
    <property type="entry name" value="Ankyrin_rpt-contain_sf"/>
</dbReference>
<feature type="compositionally biased region" description="Acidic residues" evidence="2">
    <location>
        <begin position="1001"/>
        <end position="1010"/>
    </location>
</feature>
<dbReference type="PROSITE" id="PS50088">
    <property type="entry name" value="ANK_REPEAT"/>
    <property type="match status" value="2"/>
</dbReference>
<dbReference type="GO" id="GO:0030496">
    <property type="term" value="C:midbody"/>
    <property type="evidence" value="ECO:0007669"/>
    <property type="project" value="TreeGrafter"/>
</dbReference>
<dbReference type="GO" id="GO:0008608">
    <property type="term" value="P:attachment of spindle microtubules to kinetochore"/>
    <property type="evidence" value="ECO:0007669"/>
    <property type="project" value="InterPro"/>
</dbReference>
<dbReference type="InterPro" id="IPR002110">
    <property type="entry name" value="Ankyrin_rpt"/>
</dbReference>
<feature type="region of interest" description="Disordered" evidence="2">
    <location>
        <begin position="835"/>
        <end position="859"/>
    </location>
</feature>
<dbReference type="PROSITE" id="PS50297">
    <property type="entry name" value="ANK_REP_REGION"/>
    <property type="match status" value="1"/>
</dbReference>
<protein>
    <recommendedName>
        <fullName evidence="3">Protein kinase domain-containing protein</fullName>
    </recommendedName>
</protein>
<dbReference type="InterPro" id="IPR001245">
    <property type="entry name" value="Ser-Thr/Tyr_kinase_cat_dom"/>
</dbReference>
<sequence>MTALPFPCPVHVGVVTTGRAHARLHKYTLERNLTKLEKLLNEGVDVDCVNHLGQTALFCAALSGQVKVTELLLLYGADPNHRCEDWSTPVHAGVVSGNSLVVSGLLDAGGDTRLHDREGRTPFAWLRSVKPEVRAKMQDFLESCMSSMQQLSQSPERTRLSWSPSKSSTSIMLHPVSLLDRIKTIGCDMQLNKRTNSRSSCVSAYCLGFGKVCVNKQCQALAVPASIPLIRDSDLTPADDEPVLTFTCGSLASMTNWRGSRVTVKTLRDSRTAYLDLLLIEQEYCSQLFHPQLLQLMAVSLSDDLMRTSLVFEPVEIGSLHNLLHNRRAEFPVLQERWLLSVLLQVVEGLQFLHRAGLVMRSLSSHSVVLTKLTVAKLTCLGFMVPSSQRKYVKPPMHIVLPPSLYRWAAPEVIKQRPCTVQADIYSLCALIQELYTNSEPWGTADLDTIKKEIDAGRVLAADSMLPQPYYDVVRTGLQPPPQDRSCSLHSLSCTLQQDIQRFSLEEELSTDAEEDLEPEVKTPKWHTIVGEPEESVVHRPTYVQRQGFLDQQLLREPELERERDGCTEGEPVHHQVYPYPEPVSVEEEPEAETDTDGEMVEQLDDLRLSERETDHQISTMAVNLKVSWELLQQASRSLDTVEQHIEEDPLDQLLRDAPSDIQTDSSSSYSGVRSAVGPPSKRYSVIPQGGEDWGRNLEAQLLSREWELLSQEELGLWLSYYPLKEHEEEEGGSSDHYMTVAADLSTEEQSHYTSAVDGSLPYIISGNKQQTSSSEEDADVTVEVCKPAPRESRLQDTHNTHDENNFEEIDTDPDVSGTLAQCTPKTNIITASPAQEKLSSVSVSGRAPPCNSTPRSPDVRRRVMTGFIEANLQDSPVCDPPTPVYQQSESFTTPRDTSPPPFKVDSDSSLQGFFTTCQEEEVSETASTVEGEGKVEQEEEGGSNDEEGSEEEEHDCCDPQRVELAADPVAAHQTELRVSPGSQSPSVFDDTNRIQLFEGQAEDDEEDDK</sequence>
<feature type="region of interest" description="Disordered" evidence="2">
    <location>
        <begin position="871"/>
        <end position="1010"/>
    </location>
</feature>
<dbReference type="GO" id="GO:0045171">
    <property type="term" value="C:intercellular bridge"/>
    <property type="evidence" value="ECO:0007669"/>
    <property type="project" value="TreeGrafter"/>
</dbReference>
<name>A0AAD6ASC5_9TELE</name>
<feature type="region of interest" description="Disordered" evidence="2">
    <location>
        <begin position="794"/>
        <end position="817"/>
    </location>
</feature>
<dbReference type="PANTHER" id="PTHR23060:SF3">
    <property type="entry name" value="TESTIS EXPRESSED 14, INTERCELLULAR BRIDGE FORMING FACTOR"/>
    <property type="match status" value="1"/>
</dbReference>
<comment type="caution">
    <text evidence="4">The sequence shown here is derived from an EMBL/GenBank/DDBJ whole genome shotgun (WGS) entry which is preliminary data.</text>
</comment>
<dbReference type="GO" id="GO:0007140">
    <property type="term" value="P:male meiotic nuclear division"/>
    <property type="evidence" value="ECO:0007669"/>
    <property type="project" value="InterPro"/>
</dbReference>
<dbReference type="InterPro" id="IPR039339">
    <property type="entry name" value="Tex14"/>
</dbReference>
<evidence type="ECO:0000256" key="1">
    <source>
        <dbReference type="PROSITE-ProRule" id="PRU00023"/>
    </source>
</evidence>
<dbReference type="Gene3D" id="1.10.510.10">
    <property type="entry name" value="Transferase(Phosphotransferase) domain 1"/>
    <property type="match status" value="1"/>
</dbReference>
<dbReference type="GO" id="GO:0007094">
    <property type="term" value="P:mitotic spindle assembly checkpoint signaling"/>
    <property type="evidence" value="ECO:0007669"/>
    <property type="project" value="InterPro"/>
</dbReference>
<feature type="region of interest" description="Disordered" evidence="2">
    <location>
        <begin position="651"/>
        <end position="688"/>
    </location>
</feature>
<dbReference type="Pfam" id="PF12796">
    <property type="entry name" value="Ank_2"/>
    <property type="match status" value="1"/>
</dbReference>
<feature type="compositionally biased region" description="Polar residues" evidence="2">
    <location>
        <begin position="885"/>
        <end position="897"/>
    </location>
</feature>
<dbReference type="GO" id="GO:0051306">
    <property type="term" value="P:mitotic sister chromatid separation"/>
    <property type="evidence" value="ECO:0007669"/>
    <property type="project" value="InterPro"/>
</dbReference>
<dbReference type="InterPro" id="IPR000719">
    <property type="entry name" value="Prot_kinase_dom"/>
</dbReference>
<reference evidence="4" key="1">
    <citation type="submission" date="2022-11" db="EMBL/GenBank/DDBJ databases">
        <title>Chromosome-level genome of Pogonophryne albipinna.</title>
        <authorList>
            <person name="Jo E."/>
        </authorList>
    </citation>
    <scope>NUCLEOTIDE SEQUENCE</scope>
    <source>
        <strain evidence="4">SGF0006</strain>
        <tissue evidence="4">Muscle</tissue>
    </source>
</reference>
<dbReference type="PANTHER" id="PTHR23060">
    <property type="entry name" value="TESTIS EXPRESSED GENE 14"/>
    <property type="match status" value="1"/>
</dbReference>
<dbReference type="GO" id="GO:0004672">
    <property type="term" value="F:protein kinase activity"/>
    <property type="evidence" value="ECO:0007669"/>
    <property type="project" value="InterPro"/>
</dbReference>
<dbReference type="Gene3D" id="1.25.40.20">
    <property type="entry name" value="Ankyrin repeat-containing domain"/>
    <property type="match status" value="1"/>
</dbReference>
<evidence type="ECO:0000313" key="5">
    <source>
        <dbReference type="Proteomes" id="UP001219934"/>
    </source>
</evidence>
<feature type="repeat" description="ANK" evidence="1">
    <location>
        <begin position="85"/>
        <end position="117"/>
    </location>
</feature>
<dbReference type="Proteomes" id="UP001219934">
    <property type="component" value="Unassembled WGS sequence"/>
</dbReference>
<dbReference type="SUPFAM" id="SSF48403">
    <property type="entry name" value="Ankyrin repeat"/>
    <property type="match status" value="1"/>
</dbReference>